<sequence>MTKKMDLPTRNSYEKQALLEVEIFLRQKNLNKYWEKDKPFVGSQAFPSEELLRKQEKLAFEEGEFSSSLKALAVTTKKFESWFSRLQQSGSTLFDASFVEKEFMDIENMEKKEGERLKGLKALDNQCPFFEIAKVMMMTLMDWRTKGNPLDKTMDYKEEEEEEEEGEEEGEKNTHYKKNVNYYIVAHVWKMFLRAFVVTDFSEGSTSSDKPQS</sequence>
<evidence type="ECO:0000313" key="2">
    <source>
        <dbReference type="EMBL" id="GAG38449.1"/>
    </source>
</evidence>
<feature type="compositionally biased region" description="Acidic residues" evidence="1">
    <location>
        <begin position="157"/>
        <end position="170"/>
    </location>
</feature>
<reference evidence="2" key="1">
    <citation type="journal article" date="2014" name="Front. Microbiol.">
        <title>High frequency of phylogenetically diverse reductive dehalogenase-homologous genes in deep subseafloor sedimentary metagenomes.</title>
        <authorList>
            <person name="Kawai M."/>
            <person name="Futagami T."/>
            <person name="Toyoda A."/>
            <person name="Takaki Y."/>
            <person name="Nishi S."/>
            <person name="Hori S."/>
            <person name="Arai W."/>
            <person name="Tsubouchi T."/>
            <person name="Morono Y."/>
            <person name="Uchiyama I."/>
            <person name="Ito T."/>
            <person name="Fujiyama A."/>
            <person name="Inagaki F."/>
            <person name="Takami H."/>
        </authorList>
    </citation>
    <scope>NUCLEOTIDE SEQUENCE</scope>
    <source>
        <strain evidence="2">Expedition CK06-06</strain>
    </source>
</reference>
<organism evidence="2">
    <name type="scientific">marine sediment metagenome</name>
    <dbReference type="NCBI Taxonomy" id="412755"/>
    <lineage>
        <taxon>unclassified sequences</taxon>
        <taxon>metagenomes</taxon>
        <taxon>ecological metagenomes</taxon>
    </lineage>
</organism>
<evidence type="ECO:0000256" key="1">
    <source>
        <dbReference type="SAM" id="MobiDB-lite"/>
    </source>
</evidence>
<gene>
    <name evidence="2" type="ORF">S01H1_61990</name>
</gene>
<feature type="non-terminal residue" evidence="2">
    <location>
        <position position="213"/>
    </location>
</feature>
<proteinExistence type="predicted"/>
<accession>X0X5J5</accession>
<dbReference type="AlphaFoldDB" id="X0X5J5"/>
<dbReference type="EMBL" id="BARS01040687">
    <property type="protein sequence ID" value="GAG38449.1"/>
    <property type="molecule type" value="Genomic_DNA"/>
</dbReference>
<name>X0X5J5_9ZZZZ</name>
<protein>
    <submittedName>
        <fullName evidence="2">Uncharacterized protein</fullName>
    </submittedName>
</protein>
<comment type="caution">
    <text evidence="2">The sequence shown here is derived from an EMBL/GenBank/DDBJ whole genome shotgun (WGS) entry which is preliminary data.</text>
</comment>
<feature type="region of interest" description="Disordered" evidence="1">
    <location>
        <begin position="151"/>
        <end position="172"/>
    </location>
</feature>